<comment type="subcellular location">
    <subcellularLocation>
        <location evidence="1">Cytoplasm</location>
    </subcellularLocation>
</comment>
<feature type="region of interest" description="Disordered" evidence="4">
    <location>
        <begin position="161"/>
        <end position="181"/>
    </location>
</feature>
<reference evidence="5" key="1">
    <citation type="submission" date="2023-03" db="EMBL/GenBank/DDBJ databases">
        <title>Near-Complete genome sequence of Lipomyces tetrasporous NRRL Y-64009, an oleaginous yeast capable of growing on lignocellulosic hydrolysates.</title>
        <authorList>
            <consortium name="Lawrence Berkeley National Laboratory"/>
            <person name="Jagtap S.S."/>
            <person name="Liu J.-J."/>
            <person name="Walukiewicz H.E."/>
            <person name="Pangilinan J."/>
            <person name="Lipzen A."/>
            <person name="Ahrendt S."/>
            <person name="Koriabine M."/>
            <person name="Cobaugh K."/>
            <person name="Salamov A."/>
            <person name="Yoshinaga Y."/>
            <person name="Ng V."/>
            <person name="Daum C."/>
            <person name="Grigoriev I.V."/>
            <person name="Slininger P.J."/>
            <person name="Dien B.S."/>
            <person name="Jin Y.-S."/>
            <person name="Rao C.V."/>
        </authorList>
    </citation>
    <scope>NUCLEOTIDE SEQUENCE</scope>
    <source>
        <strain evidence="5">NRRL Y-64009</strain>
    </source>
</reference>
<keyword evidence="3" id="KW-0175">Coiled coil</keyword>
<dbReference type="GO" id="GO:0005737">
    <property type="term" value="C:cytoplasm"/>
    <property type="evidence" value="ECO:0007669"/>
    <property type="project" value="UniProtKB-SubCell"/>
</dbReference>
<comment type="caution">
    <text evidence="5">The sequence shown here is derived from an EMBL/GenBank/DDBJ whole genome shotgun (WGS) entry which is preliminary data.</text>
</comment>
<feature type="compositionally biased region" description="Low complexity" evidence="4">
    <location>
        <begin position="260"/>
        <end position="271"/>
    </location>
</feature>
<sequence>MVILEKYQSLPGLDTWSPDVFETPDLEESVAGVATPDTPSISETINDELDYSSISADVARERFLNKTLNPGEPVEDPMSESTEMKVARLRKEMEDLAASITREEHTKKDPEEPGNVANEVTELANKMRAILMSRQQNTSALEVVKYLGTKTEFLATAGDVADSQGRTPSAPGVNPSTPNDAQNLRLVDLDNRVASLEKALGNPSSVAFHGAFHATIFEQPVIPTLLSLSQKINNLTSAPEKFDATLARVRQLVAAAEKISSASPGKHPSSSQKAPITGEDEDASRADKIDALYNSLASVEKLMQIVPGLVDRLRSLRFLHSEAGETIGNIREIRDKMNATDAQISTWRSALENAEKRLDQIEERERTNLITADEWVKDLERRVNSALEHCT</sequence>
<evidence type="ECO:0000256" key="1">
    <source>
        <dbReference type="ARBA" id="ARBA00004496"/>
    </source>
</evidence>
<protein>
    <submittedName>
        <fullName evidence="5">Dynamitin-domain-containing protein</fullName>
    </submittedName>
</protein>
<name>A0AAD7QZ47_9ASCO</name>
<dbReference type="Proteomes" id="UP001217417">
    <property type="component" value="Unassembled WGS sequence"/>
</dbReference>
<dbReference type="PANTHER" id="PTHR15346">
    <property type="entry name" value="DYNACTIN SUBUNIT"/>
    <property type="match status" value="1"/>
</dbReference>
<feature type="region of interest" description="Disordered" evidence="4">
    <location>
        <begin position="258"/>
        <end position="283"/>
    </location>
</feature>
<dbReference type="GO" id="GO:0005869">
    <property type="term" value="C:dynactin complex"/>
    <property type="evidence" value="ECO:0007669"/>
    <property type="project" value="InterPro"/>
</dbReference>
<feature type="coiled-coil region" evidence="3">
    <location>
        <begin position="79"/>
        <end position="106"/>
    </location>
</feature>
<evidence type="ECO:0000313" key="6">
    <source>
        <dbReference type="Proteomes" id="UP001217417"/>
    </source>
</evidence>
<evidence type="ECO:0000256" key="2">
    <source>
        <dbReference type="ARBA" id="ARBA00022490"/>
    </source>
</evidence>
<feature type="coiled-coil region" evidence="3">
    <location>
        <begin position="337"/>
        <end position="364"/>
    </location>
</feature>
<dbReference type="EMBL" id="JARPMG010000001">
    <property type="protein sequence ID" value="KAJ8104157.1"/>
    <property type="molecule type" value="Genomic_DNA"/>
</dbReference>
<evidence type="ECO:0000256" key="4">
    <source>
        <dbReference type="SAM" id="MobiDB-lite"/>
    </source>
</evidence>
<gene>
    <name evidence="5" type="ORF">POJ06DRAFT_243754</name>
</gene>
<evidence type="ECO:0000313" key="5">
    <source>
        <dbReference type="EMBL" id="KAJ8104157.1"/>
    </source>
</evidence>
<dbReference type="RefSeq" id="XP_056047607.1">
    <property type="nucleotide sequence ID" value="XM_056186403.1"/>
</dbReference>
<evidence type="ECO:0000256" key="3">
    <source>
        <dbReference type="SAM" id="Coils"/>
    </source>
</evidence>
<keyword evidence="6" id="KW-1185">Reference proteome</keyword>
<dbReference type="InterPro" id="IPR028133">
    <property type="entry name" value="Dynamitin"/>
</dbReference>
<keyword evidence="2" id="KW-0963">Cytoplasm</keyword>
<accession>A0AAD7QZ47</accession>
<dbReference type="Pfam" id="PF04912">
    <property type="entry name" value="Dynamitin"/>
    <property type="match status" value="1"/>
</dbReference>
<dbReference type="AlphaFoldDB" id="A0AAD7QZ47"/>
<dbReference type="GeneID" id="80881569"/>
<organism evidence="5 6">
    <name type="scientific">Lipomyces tetrasporus</name>
    <dbReference type="NCBI Taxonomy" id="54092"/>
    <lineage>
        <taxon>Eukaryota</taxon>
        <taxon>Fungi</taxon>
        <taxon>Dikarya</taxon>
        <taxon>Ascomycota</taxon>
        <taxon>Saccharomycotina</taxon>
        <taxon>Lipomycetes</taxon>
        <taxon>Lipomycetales</taxon>
        <taxon>Lipomycetaceae</taxon>
        <taxon>Lipomyces</taxon>
    </lineage>
</organism>
<dbReference type="GO" id="GO:0007017">
    <property type="term" value="P:microtubule-based process"/>
    <property type="evidence" value="ECO:0007669"/>
    <property type="project" value="InterPro"/>
</dbReference>
<proteinExistence type="predicted"/>